<dbReference type="InterPro" id="IPR006027">
    <property type="entry name" value="NusB_RsmB_TIM44"/>
</dbReference>
<dbReference type="RefSeq" id="WP_307255822.1">
    <property type="nucleotide sequence ID" value="NZ_JAUSUC010000002.1"/>
</dbReference>
<evidence type="ECO:0000256" key="4">
    <source>
        <dbReference type="ARBA" id="ARBA00023015"/>
    </source>
</evidence>
<dbReference type="HAMAP" id="MF_00073">
    <property type="entry name" value="NusB"/>
    <property type="match status" value="1"/>
</dbReference>
<keyword evidence="3 6" id="KW-0694">RNA-binding</keyword>
<dbReference type="AlphaFoldDB" id="A0AAJ1WHP4"/>
<keyword evidence="9" id="KW-1185">Reference proteome</keyword>
<dbReference type="GO" id="GO:0005829">
    <property type="term" value="C:cytosol"/>
    <property type="evidence" value="ECO:0007669"/>
    <property type="project" value="TreeGrafter"/>
</dbReference>
<name>A0AAJ1WHP4_9BACI</name>
<protein>
    <recommendedName>
        <fullName evidence="6">Transcription antitermination protein NusB</fullName>
    </recommendedName>
    <alternativeName>
        <fullName evidence="6">Antitermination factor NusB</fullName>
    </alternativeName>
</protein>
<evidence type="ECO:0000259" key="7">
    <source>
        <dbReference type="Pfam" id="PF01029"/>
    </source>
</evidence>
<dbReference type="Gene3D" id="1.10.940.10">
    <property type="entry name" value="NusB-like"/>
    <property type="match status" value="1"/>
</dbReference>
<dbReference type="GO" id="GO:0003723">
    <property type="term" value="F:RNA binding"/>
    <property type="evidence" value="ECO:0007669"/>
    <property type="project" value="UniProtKB-UniRule"/>
</dbReference>
<evidence type="ECO:0000256" key="5">
    <source>
        <dbReference type="ARBA" id="ARBA00023163"/>
    </source>
</evidence>
<evidence type="ECO:0000256" key="6">
    <source>
        <dbReference type="HAMAP-Rule" id="MF_00073"/>
    </source>
</evidence>
<keyword evidence="4 6" id="KW-0805">Transcription regulation</keyword>
<dbReference type="GO" id="GO:0031564">
    <property type="term" value="P:transcription antitermination"/>
    <property type="evidence" value="ECO:0007669"/>
    <property type="project" value="UniProtKB-KW"/>
</dbReference>
<dbReference type="PANTHER" id="PTHR11078">
    <property type="entry name" value="N UTILIZATION SUBSTANCE PROTEIN B-RELATED"/>
    <property type="match status" value="1"/>
</dbReference>
<dbReference type="Pfam" id="PF01029">
    <property type="entry name" value="NusB"/>
    <property type="match status" value="1"/>
</dbReference>
<organism evidence="8 9">
    <name type="scientific">Oikeobacillus pervagus</name>
    <dbReference type="NCBI Taxonomy" id="1325931"/>
    <lineage>
        <taxon>Bacteria</taxon>
        <taxon>Bacillati</taxon>
        <taxon>Bacillota</taxon>
        <taxon>Bacilli</taxon>
        <taxon>Bacillales</taxon>
        <taxon>Bacillaceae</taxon>
        <taxon>Oikeobacillus</taxon>
    </lineage>
</organism>
<comment type="caution">
    <text evidence="8">The sequence shown here is derived from an EMBL/GenBank/DDBJ whole genome shotgun (WGS) entry which is preliminary data.</text>
</comment>
<comment type="function">
    <text evidence="6">Involved in transcription antitermination. Required for transcription of ribosomal RNA (rRNA) genes. Binds specifically to the boxA antiterminator sequence of the ribosomal RNA (rrn) operons.</text>
</comment>
<dbReference type="SUPFAM" id="SSF48013">
    <property type="entry name" value="NusB-like"/>
    <property type="match status" value="1"/>
</dbReference>
<dbReference type="PANTHER" id="PTHR11078:SF3">
    <property type="entry name" value="ANTITERMINATION NUSB DOMAIN-CONTAINING PROTEIN"/>
    <property type="match status" value="1"/>
</dbReference>
<dbReference type="CDD" id="cd00619">
    <property type="entry name" value="Terminator_NusB"/>
    <property type="match status" value="1"/>
</dbReference>
<dbReference type="InterPro" id="IPR011605">
    <property type="entry name" value="NusB_fam"/>
</dbReference>
<evidence type="ECO:0000256" key="3">
    <source>
        <dbReference type="ARBA" id="ARBA00022884"/>
    </source>
</evidence>
<comment type="similarity">
    <text evidence="1 6">Belongs to the NusB family.</text>
</comment>
<proteinExistence type="inferred from homology"/>
<accession>A0AAJ1WHP4</accession>
<dbReference type="Proteomes" id="UP001237207">
    <property type="component" value="Unassembled WGS sequence"/>
</dbReference>
<dbReference type="NCBIfam" id="TIGR01951">
    <property type="entry name" value="nusB"/>
    <property type="match status" value="1"/>
</dbReference>
<keyword evidence="2 6" id="KW-0889">Transcription antitermination</keyword>
<dbReference type="EMBL" id="JAUSUC010000002">
    <property type="protein sequence ID" value="MDQ0213825.1"/>
    <property type="molecule type" value="Genomic_DNA"/>
</dbReference>
<gene>
    <name evidence="6" type="primary">nusB</name>
    <name evidence="8" type="ORF">J2S13_000219</name>
</gene>
<feature type="domain" description="NusB/RsmB/TIM44" evidence="7">
    <location>
        <begin position="5"/>
        <end position="126"/>
    </location>
</feature>
<dbReference type="InterPro" id="IPR035926">
    <property type="entry name" value="NusB-like_sf"/>
</dbReference>
<reference evidence="8" key="1">
    <citation type="submission" date="2023-07" db="EMBL/GenBank/DDBJ databases">
        <title>Genomic Encyclopedia of Type Strains, Phase IV (KMG-IV): sequencing the most valuable type-strain genomes for metagenomic binning, comparative biology and taxonomic classification.</title>
        <authorList>
            <person name="Goeker M."/>
        </authorList>
    </citation>
    <scope>NUCLEOTIDE SEQUENCE</scope>
    <source>
        <strain evidence="8">DSM 23947</strain>
    </source>
</reference>
<evidence type="ECO:0000313" key="8">
    <source>
        <dbReference type="EMBL" id="MDQ0213825.1"/>
    </source>
</evidence>
<keyword evidence="5 6" id="KW-0804">Transcription</keyword>
<evidence type="ECO:0000256" key="1">
    <source>
        <dbReference type="ARBA" id="ARBA00005952"/>
    </source>
</evidence>
<evidence type="ECO:0000256" key="2">
    <source>
        <dbReference type="ARBA" id="ARBA00022814"/>
    </source>
</evidence>
<evidence type="ECO:0000313" key="9">
    <source>
        <dbReference type="Proteomes" id="UP001237207"/>
    </source>
</evidence>
<sequence length="129" mass="14997">MKRRTARERGLQALFQIDISEIDPKEAIENVMEEETTAPYVEQIVLGTMDHLQEIDEIIGKHSEHWSFDRLAKVDRNILRIAVYEMKYMEDVPFNVAITEAVQIAKKFSEERSSKFINGVLSNIKKTLE</sequence>
<dbReference type="GO" id="GO:0006353">
    <property type="term" value="P:DNA-templated transcription termination"/>
    <property type="evidence" value="ECO:0007669"/>
    <property type="project" value="UniProtKB-UniRule"/>
</dbReference>